<keyword evidence="2" id="KW-0012">Acyltransferase</keyword>
<dbReference type="Pfam" id="PF13508">
    <property type="entry name" value="Acetyltransf_7"/>
    <property type="match status" value="1"/>
</dbReference>
<dbReference type="AlphaFoldDB" id="A0A7C9N5U2"/>
<dbReference type="InterPro" id="IPR000182">
    <property type="entry name" value="GNAT_dom"/>
</dbReference>
<evidence type="ECO:0000256" key="1">
    <source>
        <dbReference type="ARBA" id="ARBA00022679"/>
    </source>
</evidence>
<gene>
    <name evidence="4" type="ORF">GB992_09860</name>
</gene>
<keyword evidence="1 4" id="KW-0808">Transferase</keyword>
<protein>
    <submittedName>
        <fullName evidence="4">GNAT family N-acetyltransferase</fullName>
    </submittedName>
</protein>
<dbReference type="Proteomes" id="UP000480570">
    <property type="component" value="Unassembled WGS sequence"/>
</dbReference>
<dbReference type="GO" id="GO:0016747">
    <property type="term" value="F:acyltransferase activity, transferring groups other than amino-acyl groups"/>
    <property type="evidence" value="ECO:0007669"/>
    <property type="project" value="InterPro"/>
</dbReference>
<accession>A0A7C9N5U2</accession>
<feature type="domain" description="N-acetyltransferase" evidence="3">
    <location>
        <begin position="1"/>
        <end position="103"/>
    </location>
</feature>
<dbReference type="PROSITE" id="PS51186">
    <property type="entry name" value="GNAT"/>
    <property type="match status" value="1"/>
</dbReference>
<evidence type="ECO:0000313" key="5">
    <source>
        <dbReference type="Proteomes" id="UP000480570"/>
    </source>
</evidence>
<dbReference type="InterPro" id="IPR016181">
    <property type="entry name" value="Acyl_CoA_acyltransferase"/>
</dbReference>
<name>A0A7C9N5U2_9LACO</name>
<dbReference type="CDD" id="cd04301">
    <property type="entry name" value="NAT_SF"/>
    <property type="match status" value="1"/>
</dbReference>
<evidence type="ECO:0000256" key="2">
    <source>
        <dbReference type="ARBA" id="ARBA00023315"/>
    </source>
</evidence>
<dbReference type="RefSeq" id="WP_161002335.1">
    <property type="nucleotide sequence ID" value="NZ_CP185253.1"/>
</dbReference>
<dbReference type="SUPFAM" id="SSF55729">
    <property type="entry name" value="Acyl-CoA N-acyltransferases (Nat)"/>
    <property type="match status" value="1"/>
</dbReference>
<dbReference type="PANTHER" id="PTHR43877">
    <property type="entry name" value="AMINOALKYLPHOSPHONATE N-ACETYLTRANSFERASE-RELATED-RELATED"/>
    <property type="match status" value="1"/>
</dbReference>
<dbReference type="InterPro" id="IPR050832">
    <property type="entry name" value="Bact_Acetyltransf"/>
</dbReference>
<comment type="caution">
    <text evidence="4">The sequence shown here is derived from an EMBL/GenBank/DDBJ whole genome shotgun (WGS) entry which is preliminary data.</text>
</comment>
<organism evidence="4 5">
    <name type="scientific">Furfurilactobacillus rossiae</name>
    <dbReference type="NCBI Taxonomy" id="231049"/>
    <lineage>
        <taxon>Bacteria</taxon>
        <taxon>Bacillati</taxon>
        <taxon>Bacillota</taxon>
        <taxon>Bacilli</taxon>
        <taxon>Lactobacillales</taxon>
        <taxon>Lactobacillaceae</taxon>
        <taxon>Furfurilactobacillus</taxon>
    </lineage>
</organism>
<evidence type="ECO:0000259" key="3">
    <source>
        <dbReference type="PROSITE" id="PS51186"/>
    </source>
</evidence>
<dbReference type="Gene3D" id="3.40.630.30">
    <property type="match status" value="1"/>
</dbReference>
<evidence type="ECO:0000313" key="4">
    <source>
        <dbReference type="EMBL" id="MYV06129.1"/>
    </source>
</evidence>
<proteinExistence type="predicted"/>
<dbReference type="EMBL" id="WEZT01000021">
    <property type="protein sequence ID" value="MYV06129.1"/>
    <property type="molecule type" value="Genomic_DNA"/>
</dbReference>
<sequence>MHINDIILVAEREEQIVGYIHAEHCQTLYHGPLLSILALAILPDFQGNHIGQSLMHALEKIAVSIGIEGMRLNSGKQRTNAHLFYKHLNYVNDHDQKRFYKHL</sequence>
<reference evidence="4 5" key="1">
    <citation type="journal article" date="2019" name="Appl. Environ. Microbiol.">
        <title>Genetic determinants of hydroxycinnamic acid metabolism in heterofermentative lactobacilli.</title>
        <authorList>
            <person name="Gaur G."/>
            <person name="Oh J.H."/>
            <person name="Filannino P."/>
            <person name="Gobbetti M."/>
            <person name="van Pijkeren J.P."/>
            <person name="Ganzle M.G."/>
        </authorList>
    </citation>
    <scope>NUCLEOTIDE SEQUENCE [LARGE SCALE GENOMIC DNA]</scope>
    <source>
        <strain evidence="4 5">FUA3583</strain>
    </source>
</reference>
<dbReference type="PANTHER" id="PTHR43877:SF2">
    <property type="entry name" value="AMINOALKYLPHOSPHONATE N-ACETYLTRANSFERASE-RELATED"/>
    <property type="match status" value="1"/>
</dbReference>